<dbReference type="Pfam" id="PF11456">
    <property type="entry name" value="DUF3019"/>
    <property type="match status" value="1"/>
</dbReference>
<dbReference type="AlphaFoldDB" id="A0A9X2WXR5"/>
<accession>A0A9X2WXR5</accession>
<evidence type="ECO:0000313" key="3">
    <source>
        <dbReference type="Proteomes" id="UP001155604"/>
    </source>
</evidence>
<keyword evidence="1" id="KW-0732">Signal</keyword>
<reference evidence="2" key="1">
    <citation type="journal article" date="2023" name="Int. J. Syst. Evol. Microbiol.">
        <title>&lt;i&gt;Shewanella septentrionalis&lt;/i&gt; sp. nov. and &lt;i&gt;Shewanella holmiensis&lt;/i&gt; sp. nov., isolated from Baltic Sea water and sediments.</title>
        <authorList>
            <person name="Martin-Rodriguez A.J."/>
            <person name="Thorell K."/>
            <person name="Joffre E."/>
            <person name="Jensie-Markopoulos S."/>
            <person name="Moore E.R.B."/>
            <person name="Sjoling A."/>
        </authorList>
    </citation>
    <scope>NUCLEOTIDE SEQUENCE</scope>
    <source>
        <strain evidence="2">SP1W3</strain>
    </source>
</reference>
<dbReference type="GeneID" id="11771389"/>
<keyword evidence="3" id="KW-1185">Reference proteome</keyword>
<proteinExistence type="predicted"/>
<gene>
    <name evidence="2" type="ORF">NE536_16890</name>
</gene>
<name>A0A9X2WXR5_9GAMM</name>
<dbReference type="Proteomes" id="UP001155604">
    <property type="component" value="Unassembled WGS sequence"/>
</dbReference>
<feature type="signal peptide" evidence="1">
    <location>
        <begin position="1"/>
        <end position="26"/>
    </location>
</feature>
<evidence type="ECO:0000256" key="1">
    <source>
        <dbReference type="SAM" id="SignalP"/>
    </source>
</evidence>
<dbReference type="EMBL" id="JAMTCC010000032">
    <property type="protein sequence ID" value="MCT7947037.1"/>
    <property type="molecule type" value="Genomic_DNA"/>
</dbReference>
<protein>
    <submittedName>
        <fullName evidence="2">DUF3019 domain-containing protein</fullName>
    </submittedName>
</protein>
<dbReference type="RefSeq" id="WP_006085791.1">
    <property type="nucleotide sequence ID" value="NZ_JAMTCC010000032.1"/>
</dbReference>
<evidence type="ECO:0000313" key="2">
    <source>
        <dbReference type="EMBL" id="MCT7947037.1"/>
    </source>
</evidence>
<comment type="caution">
    <text evidence="2">The sequence shown here is derived from an EMBL/GenBank/DDBJ whole genome shotgun (WGS) entry which is preliminary data.</text>
</comment>
<organism evidence="2 3">
    <name type="scientific">Shewanella septentrionalis</name>
    <dbReference type="NCBI Taxonomy" id="2952223"/>
    <lineage>
        <taxon>Bacteria</taxon>
        <taxon>Pseudomonadati</taxon>
        <taxon>Pseudomonadota</taxon>
        <taxon>Gammaproteobacteria</taxon>
        <taxon>Alteromonadales</taxon>
        <taxon>Shewanellaceae</taxon>
        <taxon>Shewanella</taxon>
    </lineage>
</organism>
<dbReference type="InterPro" id="IPR021559">
    <property type="entry name" value="DUF3019"/>
</dbReference>
<feature type="chain" id="PRO_5040818799" evidence="1">
    <location>
        <begin position="27"/>
        <end position="136"/>
    </location>
</feature>
<sequence>MTLPQLSLLCFLGLSLGLMGPSSAQAKTRDAALKLTPEICITSSETQACDVYIELQWELAKDELICILSDNAAYPKWCSDSVSTHTLSMKIHTMTDIQFVMVSKDSNQTLAGAKLKITSASQPQVRRRYRNPWSLF</sequence>